<feature type="transmembrane region" description="Helical" evidence="1">
    <location>
        <begin position="26"/>
        <end position="50"/>
    </location>
</feature>
<reference evidence="2" key="1">
    <citation type="journal article" date="2015" name="Nature">
        <title>Complex archaea that bridge the gap between prokaryotes and eukaryotes.</title>
        <authorList>
            <person name="Spang A."/>
            <person name="Saw J.H."/>
            <person name="Jorgensen S.L."/>
            <person name="Zaremba-Niedzwiedzka K."/>
            <person name="Martijn J."/>
            <person name="Lind A.E."/>
            <person name="van Eijk R."/>
            <person name="Schleper C."/>
            <person name="Guy L."/>
            <person name="Ettema T.J."/>
        </authorList>
    </citation>
    <scope>NUCLEOTIDE SEQUENCE</scope>
</reference>
<keyword evidence="1" id="KW-1133">Transmembrane helix</keyword>
<sequence>MPQDEVVRSQIGENLRFYGDMRFKQLTLLMAWLTLAGAAVVGCGTIELAASVKVRTLIACISMLFTGVLWVMEVRATLYWAAHFAKAPELWPPPKKSFWRLLTATNVVLFLYSGVYALWLWLGLAWCLSLWCGALFAVLLLALIVFSVKNYRLALTEKNQQS</sequence>
<comment type="caution">
    <text evidence="2">The sequence shown here is derived from an EMBL/GenBank/DDBJ whole genome shotgun (WGS) entry which is preliminary data.</text>
</comment>
<feature type="transmembrane region" description="Helical" evidence="1">
    <location>
        <begin position="101"/>
        <end position="122"/>
    </location>
</feature>
<dbReference type="EMBL" id="LAZR01000927">
    <property type="protein sequence ID" value="KKN54484.1"/>
    <property type="molecule type" value="Genomic_DNA"/>
</dbReference>
<gene>
    <name evidence="2" type="ORF">LCGC14_0591950</name>
</gene>
<evidence type="ECO:0000313" key="2">
    <source>
        <dbReference type="EMBL" id="KKN54484.1"/>
    </source>
</evidence>
<dbReference type="AlphaFoldDB" id="A0A0F9RI78"/>
<protein>
    <submittedName>
        <fullName evidence="2">Uncharacterized protein</fullName>
    </submittedName>
</protein>
<feature type="transmembrane region" description="Helical" evidence="1">
    <location>
        <begin position="128"/>
        <end position="148"/>
    </location>
</feature>
<accession>A0A0F9RI78</accession>
<keyword evidence="1" id="KW-0472">Membrane</keyword>
<feature type="transmembrane region" description="Helical" evidence="1">
    <location>
        <begin position="56"/>
        <end position="80"/>
    </location>
</feature>
<keyword evidence="1" id="KW-0812">Transmembrane</keyword>
<proteinExistence type="predicted"/>
<evidence type="ECO:0000256" key="1">
    <source>
        <dbReference type="SAM" id="Phobius"/>
    </source>
</evidence>
<organism evidence="2">
    <name type="scientific">marine sediment metagenome</name>
    <dbReference type="NCBI Taxonomy" id="412755"/>
    <lineage>
        <taxon>unclassified sequences</taxon>
        <taxon>metagenomes</taxon>
        <taxon>ecological metagenomes</taxon>
    </lineage>
</organism>
<name>A0A0F9RI78_9ZZZZ</name>